<evidence type="ECO:0000259" key="2">
    <source>
        <dbReference type="SMART" id="SM00897"/>
    </source>
</evidence>
<reference evidence="5" key="1">
    <citation type="submission" date="2017-05" db="EMBL/GenBank/DDBJ databases">
        <authorList>
            <person name="Macchi M."/>
            <person name="Festa S."/>
            <person name="Coppotelli B.M."/>
            <person name="Morelli I.S."/>
        </authorList>
    </citation>
    <scope>NUCLEOTIDE SEQUENCE [LARGE SCALE GENOMIC DNA]</scope>
    <source>
        <strain evidence="5">I</strain>
    </source>
</reference>
<dbReference type="AlphaFoldDB" id="A0A211Z3I4"/>
<evidence type="ECO:0000313" key="5">
    <source>
        <dbReference type="Proteomes" id="UP000196655"/>
    </source>
</evidence>
<feature type="domain" description="FIST" evidence="2">
    <location>
        <begin position="44"/>
        <end position="245"/>
    </location>
</feature>
<evidence type="ECO:0008006" key="6">
    <source>
        <dbReference type="Google" id="ProtNLM"/>
    </source>
</evidence>
<dbReference type="InterPro" id="IPR019494">
    <property type="entry name" value="FIST_C"/>
</dbReference>
<organism evidence="4 5">
    <name type="scientific">Inquilinus limosus</name>
    <dbReference type="NCBI Taxonomy" id="171674"/>
    <lineage>
        <taxon>Bacteria</taxon>
        <taxon>Pseudomonadati</taxon>
        <taxon>Pseudomonadota</taxon>
        <taxon>Alphaproteobacteria</taxon>
        <taxon>Rhodospirillales</taxon>
        <taxon>Rhodospirillaceae</taxon>
        <taxon>Inquilinus</taxon>
    </lineage>
</organism>
<dbReference type="EMBL" id="NHON01000116">
    <property type="protein sequence ID" value="OWJ59829.1"/>
    <property type="molecule type" value="Genomic_DNA"/>
</dbReference>
<dbReference type="InterPro" id="IPR013702">
    <property type="entry name" value="FIST_domain_N"/>
</dbReference>
<sequence length="391" mass="42369">MPQASQAQERTAVTGPSGIRRGMSMKASTEDAVEELLDAIAQDRMEMVLLFCSPTYDLPAVLAEIGRRAPEVRVLGCTTAGEITPAGYRQGTITGMSLSADHFATSVRLIEPASFEIADGAAIIKALLAEHQARHQHRFDPSRSFALLINDGLSMHEEIIVSALGDALGEIPLVGGSAGDNLAFRETAIFVDGRILSSASLLVLVSTDLAFRVFERQHFDALDQKMVVTRADPAQRRVMEINAEPAAEEYARLIGLERADLTPLVFASHPLVVKAGGRHYVRAIKRADDDGSLHFFCAIDEGIILSVAKSSDLVANLVSLFDDLRAELGSIDAVIGFDCVLRYVEMEQRQMLTEVSKIMAQNNVVGFNTYGEQFGMMHVSQTFTGIAFGPG</sequence>
<dbReference type="SMART" id="SM01204">
    <property type="entry name" value="FIST_C"/>
    <property type="match status" value="1"/>
</dbReference>
<feature type="domain" description="FIST C-domain" evidence="3">
    <location>
        <begin position="246"/>
        <end position="376"/>
    </location>
</feature>
<feature type="compositionally biased region" description="Polar residues" evidence="1">
    <location>
        <begin position="1"/>
        <end position="11"/>
    </location>
</feature>
<evidence type="ECO:0000256" key="1">
    <source>
        <dbReference type="SAM" id="MobiDB-lite"/>
    </source>
</evidence>
<dbReference type="Pfam" id="PF08495">
    <property type="entry name" value="FIST"/>
    <property type="match status" value="1"/>
</dbReference>
<protein>
    <recommendedName>
        <fullName evidence="6">FIST domain containing protein</fullName>
    </recommendedName>
</protein>
<accession>A0A211Z3I4</accession>
<gene>
    <name evidence="4" type="ORF">BWR60_32110</name>
</gene>
<dbReference type="PANTHER" id="PTHR40252:SF2">
    <property type="entry name" value="BLR0328 PROTEIN"/>
    <property type="match status" value="1"/>
</dbReference>
<comment type="caution">
    <text evidence="4">The sequence shown here is derived from an EMBL/GenBank/DDBJ whole genome shotgun (WGS) entry which is preliminary data.</text>
</comment>
<dbReference type="PANTHER" id="PTHR40252">
    <property type="entry name" value="BLR0328 PROTEIN"/>
    <property type="match status" value="1"/>
</dbReference>
<feature type="region of interest" description="Disordered" evidence="1">
    <location>
        <begin position="1"/>
        <end position="25"/>
    </location>
</feature>
<proteinExistence type="predicted"/>
<dbReference type="OrthoDB" id="9807948at2"/>
<dbReference type="Proteomes" id="UP000196655">
    <property type="component" value="Unassembled WGS sequence"/>
</dbReference>
<dbReference type="SMART" id="SM00897">
    <property type="entry name" value="FIST"/>
    <property type="match status" value="1"/>
</dbReference>
<name>A0A211Z3I4_9PROT</name>
<dbReference type="Pfam" id="PF10442">
    <property type="entry name" value="FIST_C"/>
    <property type="match status" value="1"/>
</dbReference>
<evidence type="ECO:0000313" key="4">
    <source>
        <dbReference type="EMBL" id="OWJ59829.1"/>
    </source>
</evidence>
<evidence type="ECO:0000259" key="3">
    <source>
        <dbReference type="SMART" id="SM01204"/>
    </source>
</evidence>
<keyword evidence="5" id="KW-1185">Reference proteome</keyword>
<dbReference type="STRING" id="1122125.GCA_000423185_02022"/>